<accession>A0AA37I9E5</accession>
<dbReference type="OMA" id="NDECNNI"/>
<gene>
    <name evidence="1" type="ORF">PRMUPPPA20_22890</name>
</gene>
<evidence type="ECO:0000313" key="2">
    <source>
        <dbReference type="Proteomes" id="UP000887097"/>
    </source>
</evidence>
<dbReference type="GeneID" id="31501287"/>
<organism evidence="1 2">
    <name type="scientific">Xylanibacter ruminicola</name>
    <name type="common">Prevotella ruminicola</name>
    <dbReference type="NCBI Taxonomy" id="839"/>
    <lineage>
        <taxon>Bacteria</taxon>
        <taxon>Pseudomonadati</taxon>
        <taxon>Bacteroidota</taxon>
        <taxon>Bacteroidia</taxon>
        <taxon>Bacteroidales</taxon>
        <taxon>Prevotellaceae</taxon>
        <taxon>Xylanibacter</taxon>
    </lineage>
</organism>
<sequence length="260" mass="29891">MENEIVDIVKATPNILGEIYKDLAQPSVRAIGNALGTVFEFSTAILLPLKLKNEKLKMTFKKNLDDYKEKLEKIPEEKRCKVHPQLGTPIIEKLTYTTNEEIADMFTTLLANASSVDMVNTAHPSFVSIIERISPDEARIMRCFQYKRDWEYCSYNANLNDAEGFVKLKEHLTLLDDNAKITFPQNMNAYIYNLISLGLLVDMSGEYKIYRENYDAINKKNGLDDLRNELVPQKFKSIDVEESFIRLTPFGRLFLNACIE</sequence>
<evidence type="ECO:0000313" key="1">
    <source>
        <dbReference type="EMBL" id="GJG34180.1"/>
    </source>
</evidence>
<dbReference type="AlphaFoldDB" id="A0AA37I9E5"/>
<proteinExistence type="predicted"/>
<dbReference type="Gene3D" id="3.30.110.190">
    <property type="match status" value="1"/>
</dbReference>
<dbReference type="Proteomes" id="UP000887097">
    <property type="component" value="Unassembled WGS sequence"/>
</dbReference>
<comment type="caution">
    <text evidence="1">The sequence shown here is derived from an EMBL/GenBank/DDBJ whole genome shotgun (WGS) entry which is preliminary data.</text>
</comment>
<dbReference type="EMBL" id="BPTT01000001">
    <property type="protein sequence ID" value="GJG34180.1"/>
    <property type="molecule type" value="Genomic_DNA"/>
</dbReference>
<dbReference type="InterPro" id="IPR025506">
    <property type="entry name" value="Abi_alpha"/>
</dbReference>
<evidence type="ECO:0008006" key="3">
    <source>
        <dbReference type="Google" id="ProtNLM"/>
    </source>
</evidence>
<protein>
    <recommendedName>
        <fullName evidence="3">DUF4393 domain-containing protein</fullName>
    </recommendedName>
</protein>
<dbReference type="RefSeq" id="WP_013063796.1">
    <property type="nucleotide sequence ID" value="NZ_BPTT01000001.1"/>
</dbReference>
<reference evidence="1" key="1">
    <citation type="submission" date="2021-08" db="EMBL/GenBank/DDBJ databases">
        <title>Prevotella lacticifex sp. nov., isolated from rumen of cow.</title>
        <authorList>
            <person name="Shinkai T."/>
            <person name="Ikeyama N."/>
            <person name="Kumagai M."/>
            <person name="Ohmori H."/>
            <person name="Sakamoto M."/>
            <person name="Ohkuma M."/>
            <person name="Mitsumori M."/>
        </authorList>
    </citation>
    <scope>NUCLEOTIDE SEQUENCE</scope>
    <source>
        <strain evidence="1">JCM 8259</strain>
    </source>
</reference>
<name>A0AA37I9E5_XYLRU</name>
<dbReference type="Pfam" id="PF14337">
    <property type="entry name" value="Abi_alpha"/>
    <property type="match status" value="1"/>
</dbReference>